<dbReference type="Proteomes" id="UP001153269">
    <property type="component" value="Unassembled WGS sequence"/>
</dbReference>
<reference evidence="2" key="1">
    <citation type="submission" date="2020-03" db="EMBL/GenBank/DDBJ databases">
        <authorList>
            <person name="Weist P."/>
        </authorList>
    </citation>
    <scope>NUCLEOTIDE SEQUENCE</scope>
</reference>
<name>A0A9N7Z8E1_PLEPL</name>
<accession>A0A9N7Z8E1</accession>
<keyword evidence="3" id="KW-1185">Reference proteome</keyword>
<evidence type="ECO:0000313" key="3">
    <source>
        <dbReference type="Proteomes" id="UP001153269"/>
    </source>
</evidence>
<feature type="non-terminal residue" evidence="2">
    <location>
        <position position="152"/>
    </location>
</feature>
<feature type="region of interest" description="Disordered" evidence="1">
    <location>
        <begin position="1"/>
        <end position="67"/>
    </location>
</feature>
<dbReference type="AlphaFoldDB" id="A0A9N7Z8E1"/>
<evidence type="ECO:0000313" key="2">
    <source>
        <dbReference type="EMBL" id="CAB1454381.1"/>
    </source>
</evidence>
<comment type="caution">
    <text evidence="2">The sequence shown here is derived from an EMBL/GenBank/DDBJ whole genome shotgun (WGS) entry which is preliminary data.</text>
</comment>
<protein>
    <submittedName>
        <fullName evidence="2">Uncharacterized protein</fullName>
    </submittedName>
</protein>
<organism evidence="2 3">
    <name type="scientific">Pleuronectes platessa</name>
    <name type="common">European plaice</name>
    <dbReference type="NCBI Taxonomy" id="8262"/>
    <lineage>
        <taxon>Eukaryota</taxon>
        <taxon>Metazoa</taxon>
        <taxon>Chordata</taxon>
        <taxon>Craniata</taxon>
        <taxon>Vertebrata</taxon>
        <taxon>Euteleostomi</taxon>
        <taxon>Actinopterygii</taxon>
        <taxon>Neopterygii</taxon>
        <taxon>Teleostei</taxon>
        <taxon>Neoteleostei</taxon>
        <taxon>Acanthomorphata</taxon>
        <taxon>Carangaria</taxon>
        <taxon>Pleuronectiformes</taxon>
        <taxon>Pleuronectoidei</taxon>
        <taxon>Pleuronectidae</taxon>
        <taxon>Pleuronectes</taxon>
    </lineage>
</organism>
<dbReference type="EMBL" id="CADEAL010004210">
    <property type="protein sequence ID" value="CAB1454381.1"/>
    <property type="molecule type" value="Genomic_DNA"/>
</dbReference>
<evidence type="ECO:0000256" key="1">
    <source>
        <dbReference type="SAM" id="MobiDB-lite"/>
    </source>
</evidence>
<sequence>MGNLRGGGERGIRRSKVKKTGNSSSAVEPELNARVNSRQPRQPEELTAQRRNSSQCGLSVRRHRQSQKQDEGLLLCHCRWGCQSVCQWQMVEGVKGKWKPRSRLAVQTGQTGPAFLRAGQTAPFQGHAAALTSLPLPFPALCSNPAGFTQTQ</sequence>
<proteinExistence type="predicted"/>
<gene>
    <name evidence="2" type="ORF">PLEPLA_LOCUS42147</name>
</gene>